<dbReference type="RefSeq" id="WP_406760449.1">
    <property type="nucleotide sequence ID" value="NZ_JBJIAB010000002.1"/>
</dbReference>
<feature type="region of interest" description="Disordered" evidence="1">
    <location>
        <begin position="118"/>
        <end position="186"/>
    </location>
</feature>
<gene>
    <name evidence="2" type="ORF">ACJDTP_02790</name>
</gene>
<proteinExistence type="predicted"/>
<evidence type="ECO:0000256" key="1">
    <source>
        <dbReference type="SAM" id="MobiDB-lite"/>
    </source>
</evidence>
<feature type="compositionally biased region" description="Gly residues" evidence="1">
    <location>
        <begin position="169"/>
        <end position="178"/>
    </location>
</feature>
<protein>
    <recommendedName>
        <fullName evidence="4">Copper amine oxidase-like N-terminal domain-containing protein</fullName>
    </recommendedName>
</protein>
<accession>A0ABW8RZF4</accession>
<keyword evidence="3" id="KW-1185">Reference proteome</keyword>
<feature type="compositionally biased region" description="Low complexity" evidence="1">
    <location>
        <begin position="151"/>
        <end position="168"/>
    </location>
</feature>
<evidence type="ECO:0008006" key="4">
    <source>
        <dbReference type="Google" id="ProtNLM"/>
    </source>
</evidence>
<organism evidence="2 3">
    <name type="scientific">Candidatus Clostridium helianthi</name>
    <dbReference type="NCBI Taxonomy" id="3381660"/>
    <lineage>
        <taxon>Bacteria</taxon>
        <taxon>Bacillati</taxon>
        <taxon>Bacillota</taxon>
        <taxon>Clostridia</taxon>
        <taxon>Eubacteriales</taxon>
        <taxon>Clostridiaceae</taxon>
        <taxon>Clostridium</taxon>
    </lineage>
</organism>
<dbReference type="EMBL" id="JBJIAB010000002">
    <property type="protein sequence ID" value="MFL0163994.1"/>
    <property type="molecule type" value="Genomic_DNA"/>
</dbReference>
<comment type="caution">
    <text evidence="2">The sequence shown here is derived from an EMBL/GenBank/DDBJ whole genome shotgun (WGS) entry which is preliminary data.</text>
</comment>
<name>A0ABW8RZF4_9CLOT</name>
<dbReference type="Proteomes" id="UP001623600">
    <property type="component" value="Unassembled WGS sequence"/>
</dbReference>
<feature type="compositionally biased region" description="Low complexity" evidence="1">
    <location>
        <begin position="125"/>
        <end position="142"/>
    </location>
</feature>
<evidence type="ECO:0000313" key="3">
    <source>
        <dbReference type="Proteomes" id="UP001623600"/>
    </source>
</evidence>
<evidence type="ECO:0000313" key="2">
    <source>
        <dbReference type="EMBL" id="MFL0163994.1"/>
    </source>
</evidence>
<sequence>MEVVISKCGNLSYAPISIIVKQMGGEITNNVDKTTTYTINGKKVVIDEKLSFSVIDGTYVPYETKTIGDWTIPVFRTPVSKDGDTYVPVDFLVSKVGLKLDVKDNQVAFEAVGDNNSTSTVATISTSGSQSSSNNGSSKSTGVVESNRPISNNPSKPSSGGSSNSGGTSTSGGSGGSGATQPTHSATYTGSEVKEKLYGLGFVDLNGGLTLNQYGAKGAINFTKMDFSVLSNKYDMNLTILQSDPETDQKIKTILNWILPSQGNHLYSILDTSGLQSQTLELEGRTVNIRVQNYGIAIDFGPIK</sequence>
<reference evidence="2 3" key="1">
    <citation type="submission" date="2024-11" db="EMBL/GenBank/DDBJ databases">
        <authorList>
            <person name="Heng Y.C."/>
            <person name="Lim A.C.H."/>
            <person name="Lee J.K.Y."/>
            <person name="Kittelmann S."/>
        </authorList>
    </citation>
    <scope>NUCLEOTIDE SEQUENCE [LARGE SCALE GENOMIC DNA]</scope>
    <source>
        <strain evidence="2 3">WILCCON 0112</strain>
    </source>
</reference>